<keyword evidence="9" id="KW-1185">Reference proteome</keyword>
<dbReference type="Pfam" id="PF01810">
    <property type="entry name" value="LysE"/>
    <property type="match status" value="1"/>
</dbReference>
<dbReference type="PANTHER" id="PTHR30086:SF20">
    <property type="entry name" value="ARGININE EXPORTER PROTEIN ARGO-RELATED"/>
    <property type="match status" value="1"/>
</dbReference>
<evidence type="ECO:0000256" key="3">
    <source>
        <dbReference type="ARBA" id="ARBA00022692"/>
    </source>
</evidence>
<dbReference type="InterPro" id="IPR001123">
    <property type="entry name" value="LeuE-type"/>
</dbReference>
<feature type="transmembrane region" description="Helical" evidence="6">
    <location>
        <begin position="111"/>
        <end position="133"/>
    </location>
</feature>
<feature type="transmembrane region" description="Helical" evidence="6">
    <location>
        <begin position="178"/>
        <end position="198"/>
    </location>
</feature>
<dbReference type="PANTHER" id="PTHR30086">
    <property type="entry name" value="ARGININE EXPORTER PROTEIN ARGO"/>
    <property type="match status" value="1"/>
</dbReference>
<dbReference type="EMBL" id="JAAIWN010000011">
    <property type="protein sequence ID" value="NEY81127.1"/>
    <property type="molecule type" value="Genomic_DNA"/>
</dbReference>
<organism evidence="8 9">
    <name type="scientific">Bacillus aquiflavi</name>
    <dbReference type="NCBI Taxonomy" id="2672567"/>
    <lineage>
        <taxon>Bacteria</taxon>
        <taxon>Bacillati</taxon>
        <taxon>Bacillota</taxon>
        <taxon>Bacilli</taxon>
        <taxon>Bacillales</taxon>
        <taxon>Bacillaceae</taxon>
        <taxon>Bacillus</taxon>
    </lineage>
</organism>
<comment type="caution">
    <text evidence="8">The sequence shown here is derived from an EMBL/GenBank/DDBJ whole genome shotgun (WGS) entry which is preliminary data.</text>
</comment>
<feature type="transmembrane region" description="Helical" evidence="6">
    <location>
        <begin position="74"/>
        <end position="91"/>
    </location>
</feature>
<name>A0A6B3VXU0_9BACI</name>
<keyword evidence="5 6" id="KW-0472">Membrane</keyword>
<proteinExistence type="predicted"/>
<feature type="transmembrane region" description="Helical" evidence="6">
    <location>
        <begin position="145"/>
        <end position="166"/>
    </location>
</feature>
<comment type="subcellular location">
    <subcellularLocation>
        <location evidence="1">Cell membrane</location>
        <topology evidence="1">Multi-pass membrane protein</topology>
    </subcellularLocation>
</comment>
<evidence type="ECO:0000256" key="4">
    <source>
        <dbReference type="ARBA" id="ARBA00022989"/>
    </source>
</evidence>
<dbReference type="Proteomes" id="UP000570010">
    <property type="component" value="Unassembled WGS sequence"/>
</dbReference>
<reference evidence="7 10" key="2">
    <citation type="submission" date="2020-07" db="EMBL/GenBank/DDBJ databases">
        <authorList>
            <person name="Feng H."/>
        </authorList>
    </citation>
    <scope>NUCLEOTIDE SEQUENCE [LARGE SCALE GENOMIC DNA]</scope>
    <source>
        <strain evidence="7">S-12</strain>
        <strain evidence="10">s-12</strain>
    </source>
</reference>
<gene>
    <name evidence="8" type="ORF">G4D64_06235</name>
    <name evidence="7" type="ORF">H1Z61_06270</name>
</gene>
<evidence type="ECO:0000256" key="1">
    <source>
        <dbReference type="ARBA" id="ARBA00004651"/>
    </source>
</evidence>
<sequence>MTNVIMHGIILAFGLILPLGVQNIFIFNQGASQPSLIHAFPVIITAALCDTLLILLAVLGVSAIVLTFSLLKTVLLGLGVIFLGYMGGVIWKSETKLNEANSERISTKKQVLFAISVSVLNPHAIIDIIGVIGTNSLNYSGEAKWVFTFSTILVSWIWFFGLAIGGKMLGNIDKTGRLIHIINKISAFIIWSIALYLLKSFFESF</sequence>
<reference evidence="8 9" key="1">
    <citation type="submission" date="2020-02" db="EMBL/GenBank/DDBJ databases">
        <title>Bacillus aquiflavi sp. nov., isolated from yellow water of strong flavor Chinese baijiu in Yibin region of China.</title>
        <authorList>
            <person name="Xie J."/>
        </authorList>
    </citation>
    <scope>NUCLEOTIDE SEQUENCE [LARGE SCALE GENOMIC DNA]</scope>
    <source>
        <strain evidence="8 9">3H-10</strain>
    </source>
</reference>
<evidence type="ECO:0000313" key="10">
    <source>
        <dbReference type="Proteomes" id="UP000570010"/>
    </source>
</evidence>
<evidence type="ECO:0000256" key="5">
    <source>
        <dbReference type="ARBA" id="ARBA00023136"/>
    </source>
</evidence>
<evidence type="ECO:0000256" key="2">
    <source>
        <dbReference type="ARBA" id="ARBA00022475"/>
    </source>
</evidence>
<dbReference type="EMBL" id="JACEIO010000011">
    <property type="protein sequence ID" value="MBA4536760.1"/>
    <property type="molecule type" value="Genomic_DNA"/>
</dbReference>
<evidence type="ECO:0000313" key="9">
    <source>
        <dbReference type="Proteomes" id="UP000472971"/>
    </source>
</evidence>
<dbReference type="GO" id="GO:0015171">
    <property type="term" value="F:amino acid transmembrane transporter activity"/>
    <property type="evidence" value="ECO:0007669"/>
    <property type="project" value="TreeGrafter"/>
</dbReference>
<evidence type="ECO:0000313" key="8">
    <source>
        <dbReference type="EMBL" id="NEY81127.1"/>
    </source>
</evidence>
<keyword evidence="3 6" id="KW-0812">Transmembrane</keyword>
<keyword evidence="2" id="KW-1003">Cell membrane</keyword>
<evidence type="ECO:0000313" key="7">
    <source>
        <dbReference type="EMBL" id="MBA4536760.1"/>
    </source>
</evidence>
<feature type="transmembrane region" description="Helical" evidence="6">
    <location>
        <begin position="6"/>
        <end position="27"/>
    </location>
</feature>
<protein>
    <submittedName>
        <fullName evidence="8">Amino acid transporter</fullName>
    </submittedName>
</protein>
<evidence type="ECO:0000256" key="6">
    <source>
        <dbReference type="SAM" id="Phobius"/>
    </source>
</evidence>
<dbReference type="Proteomes" id="UP000472971">
    <property type="component" value="Unassembled WGS sequence"/>
</dbReference>
<dbReference type="RefSeq" id="WP_163241267.1">
    <property type="nucleotide sequence ID" value="NZ_CP082780.1"/>
</dbReference>
<dbReference type="GO" id="GO:0005886">
    <property type="term" value="C:plasma membrane"/>
    <property type="evidence" value="ECO:0007669"/>
    <property type="project" value="UniProtKB-SubCell"/>
</dbReference>
<accession>A0A6B3VXU0</accession>
<keyword evidence="4 6" id="KW-1133">Transmembrane helix</keyword>
<feature type="transmembrane region" description="Helical" evidence="6">
    <location>
        <begin position="39"/>
        <end position="68"/>
    </location>
</feature>
<dbReference type="AlphaFoldDB" id="A0A6B3VXU0"/>